<dbReference type="EMBL" id="CACVBS010000060">
    <property type="protein sequence ID" value="CAA7267502.1"/>
    <property type="molecule type" value="Genomic_DNA"/>
</dbReference>
<dbReference type="AlphaFoldDB" id="A0A8S0X5A1"/>
<feature type="region of interest" description="Disordered" evidence="1">
    <location>
        <begin position="169"/>
        <end position="192"/>
    </location>
</feature>
<reference evidence="2 3" key="1">
    <citation type="submission" date="2020-01" db="EMBL/GenBank/DDBJ databases">
        <authorList>
            <person name="Gupta K D."/>
        </authorList>
    </citation>
    <scope>NUCLEOTIDE SEQUENCE [LARGE SCALE GENOMIC DNA]</scope>
</reference>
<feature type="region of interest" description="Disordered" evidence="1">
    <location>
        <begin position="48"/>
        <end position="127"/>
    </location>
</feature>
<organism evidence="2 3">
    <name type="scientific">Cyclocybe aegerita</name>
    <name type="common">Black poplar mushroom</name>
    <name type="synonym">Agrocybe aegerita</name>
    <dbReference type="NCBI Taxonomy" id="1973307"/>
    <lineage>
        <taxon>Eukaryota</taxon>
        <taxon>Fungi</taxon>
        <taxon>Dikarya</taxon>
        <taxon>Basidiomycota</taxon>
        <taxon>Agaricomycotina</taxon>
        <taxon>Agaricomycetes</taxon>
        <taxon>Agaricomycetidae</taxon>
        <taxon>Agaricales</taxon>
        <taxon>Agaricineae</taxon>
        <taxon>Bolbitiaceae</taxon>
        <taxon>Cyclocybe</taxon>
    </lineage>
</organism>
<feature type="compositionally biased region" description="Acidic residues" evidence="1">
    <location>
        <begin position="169"/>
        <end position="187"/>
    </location>
</feature>
<dbReference type="Proteomes" id="UP000467700">
    <property type="component" value="Unassembled WGS sequence"/>
</dbReference>
<keyword evidence="3" id="KW-1185">Reference proteome</keyword>
<feature type="compositionally biased region" description="Low complexity" evidence="1">
    <location>
        <begin position="83"/>
        <end position="93"/>
    </location>
</feature>
<evidence type="ECO:0000256" key="1">
    <source>
        <dbReference type="SAM" id="MobiDB-lite"/>
    </source>
</evidence>
<feature type="region of interest" description="Disordered" evidence="1">
    <location>
        <begin position="133"/>
        <end position="152"/>
    </location>
</feature>
<accession>A0A8S0X5A1</accession>
<comment type="caution">
    <text evidence="2">The sequence shown here is derived from an EMBL/GenBank/DDBJ whole genome shotgun (WGS) entry which is preliminary data.</text>
</comment>
<name>A0A8S0X5A1_CYCAE</name>
<protein>
    <submittedName>
        <fullName evidence="2">Uncharacterized protein</fullName>
    </submittedName>
</protein>
<sequence>MRPIALPEMLPEGEDTVPTVAELFEPEDTLTDAGIGASGALPLGRAVLPDPLTSDSDGMALDPLPDPDLSDGTGVSPAIGCADLPDPLSLDSDGMGLEVPSINVDSKGDTKEDDSSNSDIGVPPAPEIIDLTRVDSSDVEDDGTDSNFSGVPAPEIIDLTHVDDDVVFEDDSGDDGQYEEGEFEDDDKANGEGGLGAQILMALFSGQFSAGHQETEDEPDGTSNTITLAVTQLLIPTVGPAAI</sequence>
<gene>
    <name evidence="2" type="ORF">AAE3_LOCUS9687</name>
</gene>
<proteinExistence type="predicted"/>
<evidence type="ECO:0000313" key="2">
    <source>
        <dbReference type="EMBL" id="CAA7267502.1"/>
    </source>
</evidence>
<evidence type="ECO:0000313" key="3">
    <source>
        <dbReference type="Proteomes" id="UP000467700"/>
    </source>
</evidence>